<dbReference type="AlphaFoldDB" id="A0A1J5PNU8"/>
<gene>
    <name evidence="2" type="primary">mhpC_4</name>
    <name evidence="2" type="ORF">GALL_455380</name>
</gene>
<name>A0A1J5PNU8_9ZZZZ</name>
<dbReference type="PANTHER" id="PTHR12277">
    <property type="entry name" value="ALPHA/BETA HYDROLASE DOMAIN-CONTAINING PROTEIN"/>
    <property type="match status" value="1"/>
</dbReference>
<evidence type="ECO:0000313" key="2">
    <source>
        <dbReference type="EMBL" id="OIQ72834.1"/>
    </source>
</evidence>
<dbReference type="Gene3D" id="3.40.50.1820">
    <property type="entry name" value="alpha/beta hydrolase"/>
    <property type="match status" value="1"/>
</dbReference>
<sequence length="272" mass="29981">MLALGGCAWLDNRQRQIIYRPTSGQPADFPGLRSGDKRYFVSLPGTGTPQRLALWWLPQARQDAPTLLYLHGTFRNLFDNLHKIDALRAAGFSVLALDYRGWGESSPLTPSEQTIVQDAWVAWAELKKHQPDAAKRLIYGHSMGSAVAVELASQLHSPADYGGLVLESAFTSFADVAREAGWLARLLYLFSHERFDSLDKIAKVHAPLLMLHGSLDDTVPIRLGQRLFAAANPPKQWLTVNGAAHSDLDLVNPALYQTTLHGFATTYLPGSP</sequence>
<protein>
    <submittedName>
        <fullName evidence="2">2-hydroxy-6-oxononadienedioate/2-hydroxy-6-oxononatrienedioate hydrolase</fullName>
        <ecNumber evidence="2">3.7.1.14</ecNumber>
    </submittedName>
</protein>
<dbReference type="SUPFAM" id="SSF53474">
    <property type="entry name" value="alpha/beta-Hydrolases"/>
    <property type="match status" value="1"/>
</dbReference>
<feature type="domain" description="Serine aminopeptidase S33" evidence="1">
    <location>
        <begin position="68"/>
        <end position="186"/>
    </location>
</feature>
<accession>A0A1J5PNU8</accession>
<reference evidence="2" key="1">
    <citation type="submission" date="2016-10" db="EMBL/GenBank/DDBJ databases">
        <title>Sequence of Gallionella enrichment culture.</title>
        <authorList>
            <person name="Poehlein A."/>
            <person name="Muehling M."/>
            <person name="Daniel R."/>
        </authorList>
    </citation>
    <scope>NUCLEOTIDE SEQUENCE</scope>
</reference>
<dbReference type="EC" id="3.7.1.14" evidence="2"/>
<dbReference type="PANTHER" id="PTHR12277:SF81">
    <property type="entry name" value="PROTEIN ABHD13"/>
    <property type="match status" value="1"/>
</dbReference>
<dbReference type="InterPro" id="IPR022742">
    <property type="entry name" value="Hydrolase_4"/>
</dbReference>
<dbReference type="EMBL" id="MLJW01003112">
    <property type="protein sequence ID" value="OIQ72834.1"/>
    <property type="molecule type" value="Genomic_DNA"/>
</dbReference>
<dbReference type="InterPro" id="IPR029058">
    <property type="entry name" value="AB_hydrolase_fold"/>
</dbReference>
<dbReference type="Pfam" id="PF12146">
    <property type="entry name" value="Hydrolase_4"/>
    <property type="match status" value="1"/>
</dbReference>
<evidence type="ECO:0000259" key="1">
    <source>
        <dbReference type="Pfam" id="PF12146"/>
    </source>
</evidence>
<keyword evidence="2" id="KW-0378">Hydrolase</keyword>
<comment type="caution">
    <text evidence="2">The sequence shown here is derived from an EMBL/GenBank/DDBJ whole genome shotgun (WGS) entry which is preliminary data.</text>
</comment>
<proteinExistence type="predicted"/>
<dbReference type="GO" id="GO:0016787">
    <property type="term" value="F:hydrolase activity"/>
    <property type="evidence" value="ECO:0007669"/>
    <property type="project" value="UniProtKB-KW"/>
</dbReference>
<organism evidence="2">
    <name type="scientific">mine drainage metagenome</name>
    <dbReference type="NCBI Taxonomy" id="410659"/>
    <lineage>
        <taxon>unclassified sequences</taxon>
        <taxon>metagenomes</taxon>
        <taxon>ecological metagenomes</taxon>
    </lineage>
</organism>